<keyword evidence="2" id="KW-1185">Reference proteome</keyword>
<dbReference type="InterPro" id="IPR029470">
    <property type="entry name" value="PDDEXK_4"/>
</dbReference>
<dbReference type="AlphaFoldDB" id="A0A2P4ESM9"/>
<sequence length="356" mass="41120">MDLEPFRELLRTAINFYQPRREQSVFALGGRGYYENPTTDLLAFFLDPEESHDLGDCFLASLLECLPGTAELNPFLRESPKREVLTHANNRIDLVLAGEGWDLVLENKIFHGQVNPFDDYEAFATQVINGDDRTLLYTVLSPSGQSSRPAWHGLSYGQLIGATRQRLAHQMLTNPINKWQVIARDFLLHLENLTMEKAMDANAINFVIENLSQINNLVRLKDKVIDALDGKVVEALEREVPNYERYTRRHNWKNGPALRFASDNWKTWSDVVLYLRSSSSTVQPSIRVYLCEMDDSLRQQGLDLFVGGETEVWHEGKGNSILCLRWELEHFDEEEIISLIVEKMKLLMHFEHELRR</sequence>
<reference evidence="1 2" key="1">
    <citation type="submission" date="2018-01" db="EMBL/GenBank/DDBJ databases">
        <title>Draft genome of the type strain Pseudomonas oceani DSM 100277 isolated from the deep water in Okinawa trough, northwestern Pacific Ocean.</title>
        <authorList>
            <person name="Gomila M."/>
            <person name="Mulet M."/>
            <person name="Garcia-Valdes E."/>
            <person name="Lalucat J."/>
        </authorList>
    </citation>
    <scope>NUCLEOTIDE SEQUENCE [LARGE SCALE GENOMIC DNA]</scope>
    <source>
        <strain evidence="1 2">DSM 100277</strain>
    </source>
</reference>
<organism evidence="1 2">
    <name type="scientific">Halopseudomonas oceani</name>
    <dbReference type="NCBI Taxonomy" id="1708783"/>
    <lineage>
        <taxon>Bacteria</taxon>
        <taxon>Pseudomonadati</taxon>
        <taxon>Pseudomonadota</taxon>
        <taxon>Gammaproteobacteria</taxon>
        <taxon>Pseudomonadales</taxon>
        <taxon>Pseudomonadaceae</taxon>
        <taxon>Halopseudomonas</taxon>
    </lineage>
</organism>
<dbReference type="OrthoDB" id="6770443at2"/>
<evidence type="ECO:0000313" key="2">
    <source>
        <dbReference type="Proteomes" id="UP000243451"/>
    </source>
</evidence>
<evidence type="ECO:0008006" key="3">
    <source>
        <dbReference type="Google" id="ProtNLM"/>
    </source>
</evidence>
<evidence type="ECO:0000313" key="1">
    <source>
        <dbReference type="EMBL" id="POB02074.1"/>
    </source>
</evidence>
<dbReference type="RefSeq" id="WP_104739215.1">
    <property type="nucleotide sequence ID" value="NZ_BMHR01000004.1"/>
</dbReference>
<dbReference type="EMBL" id="PPSK01000015">
    <property type="protein sequence ID" value="POB02074.1"/>
    <property type="molecule type" value="Genomic_DNA"/>
</dbReference>
<name>A0A2P4ESM9_9GAMM</name>
<gene>
    <name evidence="1" type="ORF">C1949_14620</name>
</gene>
<accession>A0A2P4ESM9</accession>
<protein>
    <recommendedName>
        <fullName evidence="3">PD-(D/E)XK nuclease superfamily protein</fullName>
    </recommendedName>
</protein>
<proteinExistence type="predicted"/>
<dbReference type="Proteomes" id="UP000243451">
    <property type="component" value="Unassembled WGS sequence"/>
</dbReference>
<comment type="caution">
    <text evidence="1">The sequence shown here is derived from an EMBL/GenBank/DDBJ whole genome shotgun (WGS) entry which is preliminary data.</text>
</comment>
<dbReference type="Pfam" id="PF14281">
    <property type="entry name" value="PDDEXK_4"/>
    <property type="match status" value="1"/>
</dbReference>